<sequence>MRSAPSLVRVMSRGRTRAMRLVNKSKRSKSSLRDDRVCVNHQGEEPLTKAQEGSGHVPSSVADSVSRDITCQGWWRTKSNEIQRNHLQDDEDPRSIRYQVQFIEERFNKSCERVYPRSLDRSESLGKEGTAVHSAPLWGAATAKNGGLPRALHRAGG</sequence>
<evidence type="ECO:0000256" key="1">
    <source>
        <dbReference type="SAM" id="MobiDB-lite"/>
    </source>
</evidence>
<accession>A0ABR4LIL9</accession>
<protein>
    <submittedName>
        <fullName evidence="2">Uncharacterized protein</fullName>
    </submittedName>
</protein>
<name>A0ABR4LIL9_9EURO</name>
<feature type="compositionally biased region" description="Basic residues" evidence="1">
    <location>
        <begin position="12"/>
        <end position="30"/>
    </location>
</feature>
<dbReference type="RefSeq" id="XP_070882933.1">
    <property type="nucleotide sequence ID" value="XM_071025890.1"/>
</dbReference>
<reference evidence="2 3" key="1">
    <citation type="submission" date="2024-07" db="EMBL/GenBank/DDBJ databases">
        <title>Section-level genome sequencing and comparative genomics of Aspergillus sections Usti and Cavernicolus.</title>
        <authorList>
            <consortium name="Lawrence Berkeley National Laboratory"/>
            <person name="Nybo J.L."/>
            <person name="Vesth T.C."/>
            <person name="Theobald S."/>
            <person name="Frisvad J.C."/>
            <person name="Larsen T.O."/>
            <person name="Kjaerboelling I."/>
            <person name="Rothschild-Mancinelli K."/>
            <person name="Lyhne E.K."/>
            <person name="Kogle M.E."/>
            <person name="Barry K."/>
            <person name="Clum A."/>
            <person name="Na H."/>
            <person name="Ledsgaard L."/>
            <person name="Lin J."/>
            <person name="Lipzen A."/>
            <person name="Kuo A."/>
            <person name="Riley R."/>
            <person name="Mondo S."/>
            <person name="Labutti K."/>
            <person name="Haridas S."/>
            <person name="Pangalinan J."/>
            <person name="Salamov A.A."/>
            <person name="Simmons B.A."/>
            <person name="Magnuson J.K."/>
            <person name="Chen J."/>
            <person name="Drula E."/>
            <person name="Henrissat B."/>
            <person name="Wiebenga A."/>
            <person name="Lubbers R.J."/>
            <person name="Gomes A.C."/>
            <person name="Macurrencykelacurrency M.R."/>
            <person name="Stajich J."/>
            <person name="Grigoriev I.V."/>
            <person name="Mortensen U.H."/>
            <person name="De Vries R.P."/>
            <person name="Baker S.E."/>
            <person name="Andersen M.R."/>
        </authorList>
    </citation>
    <scope>NUCLEOTIDE SEQUENCE [LARGE SCALE GENOMIC DNA]</scope>
    <source>
        <strain evidence="2 3">CBS 449.75</strain>
    </source>
</reference>
<organism evidence="2 3">
    <name type="scientific">Aspergillus lucknowensis</name>
    <dbReference type="NCBI Taxonomy" id="176173"/>
    <lineage>
        <taxon>Eukaryota</taxon>
        <taxon>Fungi</taxon>
        <taxon>Dikarya</taxon>
        <taxon>Ascomycota</taxon>
        <taxon>Pezizomycotina</taxon>
        <taxon>Eurotiomycetes</taxon>
        <taxon>Eurotiomycetidae</taxon>
        <taxon>Eurotiales</taxon>
        <taxon>Aspergillaceae</taxon>
        <taxon>Aspergillus</taxon>
        <taxon>Aspergillus subgen. Nidulantes</taxon>
    </lineage>
</organism>
<evidence type="ECO:0000313" key="2">
    <source>
        <dbReference type="EMBL" id="KAL2863954.1"/>
    </source>
</evidence>
<evidence type="ECO:0000313" key="3">
    <source>
        <dbReference type="Proteomes" id="UP001610432"/>
    </source>
</evidence>
<proteinExistence type="predicted"/>
<dbReference type="EMBL" id="JBFXLQ010000045">
    <property type="protein sequence ID" value="KAL2863954.1"/>
    <property type="molecule type" value="Genomic_DNA"/>
</dbReference>
<feature type="region of interest" description="Disordered" evidence="1">
    <location>
        <begin position="1"/>
        <end position="63"/>
    </location>
</feature>
<dbReference type="Proteomes" id="UP001610432">
    <property type="component" value="Unassembled WGS sequence"/>
</dbReference>
<gene>
    <name evidence="2" type="ORF">BJX67DRAFT_228919</name>
</gene>
<feature type="compositionally biased region" description="Basic and acidic residues" evidence="1">
    <location>
        <begin position="31"/>
        <end position="47"/>
    </location>
</feature>
<comment type="caution">
    <text evidence="2">The sequence shown here is derived from an EMBL/GenBank/DDBJ whole genome shotgun (WGS) entry which is preliminary data.</text>
</comment>
<keyword evidence="3" id="KW-1185">Reference proteome</keyword>
<dbReference type="GeneID" id="98140962"/>